<dbReference type="PANTHER" id="PTHR38107:SF3">
    <property type="entry name" value="LYSOZYME RRRD-RELATED"/>
    <property type="match status" value="1"/>
</dbReference>
<dbReference type="InterPro" id="IPR023346">
    <property type="entry name" value="Lysozyme-like_dom_sf"/>
</dbReference>
<evidence type="ECO:0000256" key="5">
    <source>
        <dbReference type="SAM" id="SignalP"/>
    </source>
</evidence>
<comment type="catalytic activity">
    <reaction evidence="4">
        <text>Hydrolysis of (1-&gt;4)-beta-linkages between N-acetylmuramic acid and N-acetyl-D-glucosamine residues in a peptidoglycan and between N-acetyl-D-glucosamine residues in chitodextrins.</text>
        <dbReference type="EC" id="3.2.1.17"/>
    </reaction>
</comment>
<dbReference type="GO" id="GO:0042742">
    <property type="term" value="P:defense response to bacterium"/>
    <property type="evidence" value="ECO:0007669"/>
    <property type="project" value="UniProtKB-KW"/>
</dbReference>
<evidence type="ECO:0000313" key="6">
    <source>
        <dbReference type="EMBL" id="MYM97581.1"/>
    </source>
</evidence>
<name>A0A845GU55_9BURK</name>
<dbReference type="InterPro" id="IPR006311">
    <property type="entry name" value="TAT_signal"/>
</dbReference>
<keyword evidence="2 4" id="KW-0081">Bacteriolytic enzyme</keyword>
<keyword evidence="3" id="KW-1035">Host cytoplasm</keyword>
<dbReference type="EC" id="3.2.1.17" evidence="4"/>
<evidence type="ECO:0000256" key="4">
    <source>
        <dbReference type="RuleBase" id="RU003788"/>
    </source>
</evidence>
<evidence type="ECO:0000313" key="7">
    <source>
        <dbReference type="Proteomes" id="UP000447355"/>
    </source>
</evidence>
<dbReference type="InterPro" id="IPR033907">
    <property type="entry name" value="Endolysin_autolysin"/>
</dbReference>
<dbReference type="AlphaFoldDB" id="A0A845GU55"/>
<accession>A0A845GU55</accession>
<dbReference type="SUPFAM" id="SSF53955">
    <property type="entry name" value="Lysozyme-like"/>
    <property type="match status" value="1"/>
</dbReference>
<dbReference type="Gene3D" id="1.10.530.40">
    <property type="match status" value="1"/>
</dbReference>
<organism evidence="6 7">
    <name type="scientific">Duganella vulcania</name>
    <dbReference type="NCBI Taxonomy" id="2692166"/>
    <lineage>
        <taxon>Bacteria</taxon>
        <taxon>Pseudomonadati</taxon>
        <taxon>Pseudomonadota</taxon>
        <taxon>Betaproteobacteria</taxon>
        <taxon>Burkholderiales</taxon>
        <taxon>Oxalobacteraceae</taxon>
        <taxon>Telluria group</taxon>
        <taxon>Duganella</taxon>
    </lineage>
</organism>
<evidence type="ECO:0000256" key="3">
    <source>
        <dbReference type="ARBA" id="ARBA00023200"/>
    </source>
</evidence>
<gene>
    <name evidence="6" type="ORF">GTP90_27395</name>
</gene>
<dbReference type="CDD" id="cd00737">
    <property type="entry name" value="lyz_endolysin_autolysin"/>
    <property type="match status" value="1"/>
</dbReference>
<keyword evidence="1 4" id="KW-0929">Antimicrobial</keyword>
<dbReference type="InterPro" id="IPR051018">
    <property type="entry name" value="Bacteriophage_GH24"/>
</dbReference>
<dbReference type="GO" id="GO:0016998">
    <property type="term" value="P:cell wall macromolecule catabolic process"/>
    <property type="evidence" value="ECO:0007669"/>
    <property type="project" value="InterPro"/>
</dbReference>
<sequence>MNGRRSLLRLLALAPAAPLLHACAQPGVATLAGKPTNAIFLDDDSTRAVLPQGEALRPLPAKGLQLTKVSEGWVDHLYNDAAGYCTVGYGHLCYKKRCDGATPRPYLHGIDEPAGSDLLLADMRKAQVEVQAAIPDHLRLLNDFQYAALCDFTFNAGGANFRESTLLKVVLARQFDRVPGQLRRWVLAGGKEFAGLKTRREGEIALFFEGTTIPRGVPRQDEDLSPLDIVRR</sequence>
<dbReference type="RefSeq" id="WP_161086475.1">
    <property type="nucleotide sequence ID" value="NZ_WWCX01000079.1"/>
</dbReference>
<dbReference type="InterPro" id="IPR002196">
    <property type="entry name" value="Glyco_hydro_24"/>
</dbReference>
<protein>
    <recommendedName>
        <fullName evidence="4">Lysozyme</fullName>
        <ecNumber evidence="4">3.2.1.17</ecNumber>
    </recommendedName>
</protein>
<evidence type="ECO:0000256" key="1">
    <source>
        <dbReference type="ARBA" id="ARBA00022529"/>
    </source>
</evidence>
<dbReference type="PANTHER" id="PTHR38107">
    <property type="match status" value="1"/>
</dbReference>
<feature type="chain" id="PRO_5032623262" description="Lysozyme" evidence="5">
    <location>
        <begin position="25"/>
        <end position="232"/>
    </location>
</feature>
<keyword evidence="4 6" id="KW-0378">Hydrolase</keyword>
<comment type="caution">
    <text evidence="6">The sequence shown here is derived from an EMBL/GenBank/DDBJ whole genome shotgun (WGS) entry which is preliminary data.</text>
</comment>
<feature type="signal peptide" evidence="5">
    <location>
        <begin position="1"/>
        <end position="24"/>
    </location>
</feature>
<keyword evidence="5" id="KW-0732">Signal</keyword>
<comment type="similarity">
    <text evidence="4">Belongs to the glycosyl hydrolase 24 family.</text>
</comment>
<dbReference type="PROSITE" id="PS51318">
    <property type="entry name" value="TAT"/>
    <property type="match status" value="1"/>
</dbReference>
<dbReference type="GO" id="GO:0003796">
    <property type="term" value="F:lysozyme activity"/>
    <property type="evidence" value="ECO:0007669"/>
    <property type="project" value="UniProtKB-EC"/>
</dbReference>
<dbReference type="GO" id="GO:0031640">
    <property type="term" value="P:killing of cells of another organism"/>
    <property type="evidence" value="ECO:0007669"/>
    <property type="project" value="UniProtKB-KW"/>
</dbReference>
<reference evidence="6" key="1">
    <citation type="submission" date="2019-12" db="EMBL/GenBank/DDBJ databases">
        <title>Novel species isolated from a subtropical stream in China.</title>
        <authorList>
            <person name="Lu H."/>
        </authorList>
    </citation>
    <scope>NUCLEOTIDE SEQUENCE [LARGE SCALE GENOMIC DNA]</scope>
    <source>
        <strain evidence="6">FT81W</strain>
    </source>
</reference>
<dbReference type="GO" id="GO:0009253">
    <property type="term" value="P:peptidoglycan catabolic process"/>
    <property type="evidence" value="ECO:0007669"/>
    <property type="project" value="InterPro"/>
</dbReference>
<keyword evidence="4" id="KW-0326">Glycosidase</keyword>
<evidence type="ECO:0000256" key="2">
    <source>
        <dbReference type="ARBA" id="ARBA00022638"/>
    </source>
</evidence>
<dbReference type="InterPro" id="IPR023347">
    <property type="entry name" value="Lysozyme_dom_sf"/>
</dbReference>
<proteinExistence type="inferred from homology"/>
<dbReference type="EMBL" id="WWCX01000079">
    <property type="protein sequence ID" value="MYM97581.1"/>
    <property type="molecule type" value="Genomic_DNA"/>
</dbReference>
<dbReference type="Pfam" id="PF00959">
    <property type="entry name" value="Phage_lysozyme"/>
    <property type="match status" value="1"/>
</dbReference>
<dbReference type="Proteomes" id="UP000447355">
    <property type="component" value="Unassembled WGS sequence"/>
</dbReference>